<organism evidence="2 3">
    <name type="scientific">Naegleria lovaniensis</name>
    <name type="common">Amoeba</name>
    <dbReference type="NCBI Taxonomy" id="51637"/>
    <lineage>
        <taxon>Eukaryota</taxon>
        <taxon>Discoba</taxon>
        <taxon>Heterolobosea</taxon>
        <taxon>Tetramitia</taxon>
        <taxon>Eutetramitia</taxon>
        <taxon>Vahlkampfiidae</taxon>
        <taxon>Naegleria</taxon>
    </lineage>
</organism>
<evidence type="ECO:0000313" key="2">
    <source>
        <dbReference type="EMBL" id="KAG2385504.1"/>
    </source>
</evidence>
<proteinExistence type="predicted"/>
<reference evidence="2 3" key="1">
    <citation type="journal article" date="2018" name="BMC Genomics">
        <title>The genome of Naegleria lovaniensis, the basis for a comparative approach to unravel pathogenicity factors of the human pathogenic amoeba N. fowleri.</title>
        <authorList>
            <person name="Liechti N."/>
            <person name="Schurch N."/>
            <person name="Bruggmann R."/>
            <person name="Wittwer M."/>
        </authorList>
    </citation>
    <scope>NUCLEOTIDE SEQUENCE [LARGE SCALE GENOMIC DNA]</scope>
    <source>
        <strain evidence="2 3">ATCC 30569</strain>
    </source>
</reference>
<gene>
    <name evidence="2" type="ORF">C9374_003319</name>
</gene>
<feature type="domain" description="AAA+ ATPase" evidence="1">
    <location>
        <begin position="551"/>
        <end position="702"/>
    </location>
</feature>
<dbReference type="RefSeq" id="XP_044549497.1">
    <property type="nucleotide sequence ID" value="XM_044692834.1"/>
</dbReference>
<dbReference type="Gene3D" id="3.40.50.300">
    <property type="entry name" value="P-loop containing nucleotide triphosphate hydrolases"/>
    <property type="match status" value="2"/>
</dbReference>
<evidence type="ECO:0000259" key="1">
    <source>
        <dbReference type="SMART" id="SM00382"/>
    </source>
</evidence>
<protein>
    <recommendedName>
        <fullName evidence="1">AAA+ ATPase domain-containing protein</fullName>
    </recommendedName>
</protein>
<dbReference type="PANTHER" id="PTHR23077:SF117">
    <property type="entry name" value="AAA+ ATPASE DOMAIN-CONTAINING PROTEIN"/>
    <property type="match status" value="1"/>
</dbReference>
<feature type="domain" description="AAA+ ATPase" evidence="1">
    <location>
        <begin position="260"/>
        <end position="394"/>
    </location>
</feature>
<dbReference type="EMBL" id="PYSW02000018">
    <property type="protein sequence ID" value="KAG2385504.1"/>
    <property type="molecule type" value="Genomic_DNA"/>
</dbReference>
<dbReference type="InterPro" id="IPR003593">
    <property type="entry name" value="AAA+_ATPase"/>
</dbReference>
<name>A0AA88GTG9_NAELO</name>
<accession>A0AA88GTG9</accession>
<dbReference type="InterPro" id="IPR050168">
    <property type="entry name" value="AAA_ATPase_domain"/>
</dbReference>
<dbReference type="InterPro" id="IPR041569">
    <property type="entry name" value="AAA_lid_3"/>
</dbReference>
<sequence>MQVKLKAYPSQFLKRKKELVGLNRVSDIYCVIISPLMARLLDIWNVVESYPNVCCVSKEIFPRQYFVEINDEKSESVDLNSRRIILTLYIDPSLGVLKANFKAQDVEPEIYMNEIAMKSLGLEQDQEVVIKIGISEQIPELQRVLLKPFSENSFSKILPVNKNYVKEFISTKKFINRNSKISIPLDVFDNDTEYMEFNIQTKYLNESEIEWGRISEKTKIIFNSDEIDLNHLQCSSFWKSEQYYTLRSLINHAMKNVSHSIRSFLIYGAGGNGKSSQVFHIAKDLNVNVKKLSPSSLYQNIYQDEEGVFNLYHQLKEAESLHPCIFLIDEIDILFPDDEESKDLLLLNQLLSIFHYLESSPFPLCLVGITSQIERLDPFVKQKFEEHIMVDVPSNEERFHIFKTLLLNNDNVKVELEMNESEIGQFKTVDNLLKDISFNHFHGLVQADIALLCSNCIQNARMRQLLHSHYHNNLNSPLPTVSISSTDLIDEIKKIEPYSIRQSSQSLTIPQIPRVRWEDIGGLHEVKAKLNEMIVWPLKHYESYVRMGIKPPTGLLLYGPPGTGKTLIAKAVASASSSNFISINIPDLIKAEVGESEKTLAEIFRRARLASPCVIFFDEIQAIFGDRMDSSSGEQRLISQLLLELDSLENTEFLTRQRSTDSQSNNHGCVIVIAATNVPHKIDPTLLRPGRIEHVLYVGPPDNDARKSIFEMCIKGMTVEEKIHHYVDSLVERTNIYFSGADLANICQRAGLNALSRSILSQGTSTSPSVDRDVVSVEDFERALSMISPSLTKPQLQYYTNWELHRHCSDIE</sequence>
<dbReference type="GeneID" id="68095774"/>
<dbReference type="Pfam" id="PF17862">
    <property type="entry name" value="AAA_lid_3"/>
    <property type="match status" value="1"/>
</dbReference>
<dbReference type="FunFam" id="3.40.50.300:FF:002738">
    <property type="entry name" value="Putative ATPase"/>
    <property type="match status" value="1"/>
</dbReference>
<evidence type="ECO:0000313" key="3">
    <source>
        <dbReference type="Proteomes" id="UP000816034"/>
    </source>
</evidence>
<dbReference type="Proteomes" id="UP000816034">
    <property type="component" value="Unassembled WGS sequence"/>
</dbReference>
<dbReference type="GO" id="GO:0016887">
    <property type="term" value="F:ATP hydrolysis activity"/>
    <property type="evidence" value="ECO:0007669"/>
    <property type="project" value="InterPro"/>
</dbReference>
<dbReference type="Pfam" id="PF00004">
    <property type="entry name" value="AAA"/>
    <property type="match status" value="2"/>
</dbReference>
<dbReference type="Gene3D" id="1.10.8.60">
    <property type="match status" value="2"/>
</dbReference>
<dbReference type="SUPFAM" id="SSF52540">
    <property type="entry name" value="P-loop containing nucleoside triphosphate hydrolases"/>
    <property type="match status" value="2"/>
</dbReference>
<dbReference type="InterPro" id="IPR027417">
    <property type="entry name" value="P-loop_NTPase"/>
</dbReference>
<keyword evidence="3" id="KW-1185">Reference proteome</keyword>
<dbReference type="InterPro" id="IPR003959">
    <property type="entry name" value="ATPase_AAA_core"/>
</dbReference>
<comment type="caution">
    <text evidence="2">The sequence shown here is derived from an EMBL/GenBank/DDBJ whole genome shotgun (WGS) entry which is preliminary data.</text>
</comment>
<dbReference type="AlphaFoldDB" id="A0AA88GTG9"/>
<dbReference type="PANTHER" id="PTHR23077">
    <property type="entry name" value="AAA-FAMILY ATPASE"/>
    <property type="match status" value="1"/>
</dbReference>
<dbReference type="GO" id="GO:0005524">
    <property type="term" value="F:ATP binding"/>
    <property type="evidence" value="ECO:0007669"/>
    <property type="project" value="InterPro"/>
</dbReference>
<dbReference type="SMART" id="SM00382">
    <property type="entry name" value="AAA"/>
    <property type="match status" value="2"/>
</dbReference>